<reference evidence="2" key="1">
    <citation type="journal article" date="2019" name="Sci. Rep.">
        <title>Draft genome of Tanacetum cinerariifolium, the natural source of mosquito coil.</title>
        <authorList>
            <person name="Yamashiro T."/>
            <person name="Shiraishi A."/>
            <person name="Satake H."/>
            <person name="Nakayama K."/>
        </authorList>
    </citation>
    <scope>NUCLEOTIDE SEQUENCE</scope>
</reference>
<proteinExistence type="predicted"/>
<feature type="region of interest" description="Disordered" evidence="1">
    <location>
        <begin position="60"/>
        <end position="100"/>
    </location>
</feature>
<name>A0A699V607_TANCI</name>
<evidence type="ECO:0000313" key="2">
    <source>
        <dbReference type="EMBL" id="GFD30722.1"/>
    </source>
</evidence>
<dbReference type="AlphaFoldDB" id="A0A699V607"/>
<accession>A0A699V607</accession>
<protein>
    <submittedName>
        <fullName evidence="2">Uncharacterized protein</fullName>
    </submittedName>
</protein>
<evidence type="ECO:0000256" key="1">
    <source>
        <dbReference type="SAM" id="MobiDB-lite"/>
    </source>
</evidence>
<gene>
    <name evidence="2" type="ORF">Tci_902691</name>
</gene>
<sequence>MLNQDSLVISSSSKIDDLLDEFAGELILLKSVPSKIDKAYYDPEEEICLDERLLYDNSSPRAPDEFVSENSDAEIESFSPSPIPIKDSFQPDAEFPSFSF</sequence>
<comment type="caution">
    <text evidence="2">The sequence shown here is derived from an EMBL/GenBank/DDBJ whole genome shotgun (WGS) entry which is preliminary data.</text>
</comment>
<dbReference type="EMBL" id="BKCJ011406905">
    <property type="protein sequence ID" value="GFD30722.1"/>
    <property type="molecule type" value="Genomic_DNA"/>
</dbReference>
<organism evidence="2">
    <name type="scientific">Tanacetum cinerariifolium</name>
    <name type="common">Dalmatian daisy</name>
    <name type="synonym">Chrysanthemum cinerariifolium</name>
    <dbReference type="NCBI Taxonomy" id="118510"/>
    <lineage>
        <taxon>Eukaryota</taxon>
        <taxon>Viridiplantae</taxon>
        <taxon>Streptophyta</taxon>
        <taxon>Embryophyta</taxon>
        <taxon>Tracheophyta</taxon>
        <taxon>Spermatophyta</taxon>
        <taxon>Magnoliopsida</taxon>
        <taxon>eudicotyledons</taxon>
        <taxon>Gunneridae</taxon>
        <taxon>Pentapetalae</taxon>
        <taxon>asterids</taxon>
        <taxon>campanulids</taxon>
        <taxon>Asterales</taxon>
        <taxon>Asteraceae</taxon>
        <taxon>Asteroideae</taxon>
        <taxon>Anthemideae</taxon>
        <taxon>Anthemidinae</taxon>
        <taxon>Tanacetum</taxon>
    </lineage>
</organism>